<dbReference type="InterPro" id="IPR008278">
    <property type="entry name" value="4-PPantetheinyl_Trfase_dom"/>
</dbReference>
<dbReference type="GO" id="GO:0000287">
    <property type="term" value="F:magnesium ion binding"/>
    <property type="evidence" value="ECO:0007669"/>
    <property type="project" value="InterPro"/>
</dbReference>
<dbReference type="AlphaFoldDB" id="A0AAJ2PJQ3"/>
<dbReference type="SUPFAM" id="SSF56214">
    <property type="entry name" value="4'-phosphopantetheinyl transferase"/>
    <property type="match status" value="1"/>
</dbReference>
<dbReference type="Proteomes" id="UP001273589">
    <property type="component" value="Unassembled WGS sequence"/>
</dbReference>
<comment type="caution">
    <text evidence="4">The sequence shown here is derived from an EMBL/GenBank/DDBJ whole genome shotgun (WGS) entry which is preliminary data.</text>
</comment>
<feature type="region of interest" description="Disordered" evidence="2">
    <location>
        <begin position="180"/>
        <end position="206"/>
    </location>
</feature>
<evidence type="ECO:0000256" key="1">
    <source>
        <dbReference type="ARBA" id="ARBA00022679"/>
    </source>
</evidence>
<proteinExistence type="predicted"/>
<organism evidence="4 5">
    <name type="scientific">Streptomyces europaeiscabiei</name>
    <dbReference type="NCBI Taxonomy" id="146819"/>
    <lineage>
        <taxon>Bacteria</taxon>
        <taxon>Bacillati</taxon>
        <taxon>Actinomycetota</taxon>
        <taxon>Actinomycetes</taxon>
        <taxon>Kitasatosporales</taxon>
        <taxon>Streptomycetaceae</taxon>
        <taxon>Streptomyces</taxon>
    </lineage>
</organism>
<gene>
    <name evidence="4" type="ORF">PV367_01320</name>
</gene>
<dbReference type="EMBL" id="JARAWN010000004">
    <property type="protein sequence ID" value="MDX3128469.1"/>
    <property type="molecule type" value="Genomic_DNA"/>
</dbReference>
<protein>
    <submittedName>
        <fullName evidence="4">4'-phosphopantetheinyl transferase superfamily protein</fullName>
    </submittedName>
</protein>
<dbReference type="RefSeq" id="WP_319688583.1">
    <property type="nucleotide sequence ID" value="NZ_JARAWN010000004.1"/>
</dbReference>
<keyword evidence="1 4" id="KW-0808">Transferase</keyword>
<evidence type="ECO:0000313" key="5">
    <source>
        <dbReference type="Proteomes" id="UP001273589"/>
    </source>
</evidence>
<evidence type="ECO:0000256" key="2">
    <source>
        <dbReference type="SAM" id="MobiDB-lite"/>
    </source>
</evidence>
<evidence type="ECO:0000313" key="4">
    <source>
        <dbReference type="EMBL" id="MDX3128469.1"/>
    </source>
</evidence>
<evidence type="ECO:0000259" key="3">
    <source>
        <dbReference type="Pfam" id="PF01648"/>
    </source>
</evidence>
<dbReference type="Pfam" id="PF01648">
    <property type="entry name" value="ACPS"/>
    <property type="match status" value="1"/>
</dbReference>
<accession>A0AAJ2PJQ3</accession>
<reference evidence="4" key="1">
    <citation type="journal article" date="2023" name="Microb. Genom.">
        <title>Mesoterricola silvestris gen. nov., sp. nov., Mesoterricola sediminis sp. nov., Geothrix oryzae sp. nov., Geothrix edaphica sp. nov., Geothrix rubra sp. nov., and Geothrix limicola sp. nov., six novel members of Acidobacteriota isolated from soils.</title>
        <authorList>
            <person name="Weisberg A.J."/>
            <person name="Pearce E."/>
            <person name="Kramer C.G."/>
            <person name="Chang J.H."/>
            <person name="Clarke C.R."/>
        </authorList>
    </citation>
    <scope>NUCLEOTIDE SEQUENCE</scope>
    <source>
        <strain evidence="4">ND06-05F</strain>
    </source>
</reference>
<sequence>MSGPEVPLERDPLGRLRLGAGPLGLAVCSDAGRLTLALVRGCSVALSLHEVPSPAQLGPAMPFTEEERRWAQAAPEGRRAERLARLWTRKEAALRLLGSPLSAAAESDALAPDGLGDALLRRPERVAWSAPLGSPKEAYVRSLAAEPGLAAAAATSAPVTWVRTWHVDVAACAEGDDLVGEPVLGRNAGDDRSAPEGAAPPLLSTV</sequence>
<name>A0AAJ2PJQ3_9ACTN</name>
<dbReference type="Gene3D" id="3.90.470.20">
    <property type="entry name" value="4'-phosphopantetheinyl transferase domain"/>
    <property type="match status" value="1"/>
</dbReference>
<feature type="domain" description="4'-phosphopantetheinyl transferase" evidence="3">
    <location>
        <begin position="63"/>
        <end position="101"/>
    </location>
</feature>
<dbReference type="GO" id="GO:0008897">
    <property type="term" value="F:holo-[acyl-carrier-protein] synthase activity"/>
    <property type="evidence" value="ECO:0007669"/>
    <property type="project" value="InterPro"/>
</dbReference>
<dbReference type="InterPro" id="IPR037143">
    <property type="entry name" value="4-PPantetheinyl_Trfase_dom_sf"/>
</dbReference>